<keyword evidence="4" id="KW-0812">Transmembrane</keyword>
<dbReference type="RefSeq" id="WP_122188327.1">
    <property type="nucleotide sequence ID" value="NZ_RFFH01000004.1"/>
</dbReference>
<dbReference type="InterPro" id="IPR003594">
    <property type="entry name" value="HATPase_dom"/>
</dbReference>
<keyword evidence="2 7" id="KW-0418">Kinase</keyword>
<dbReference type="InterPro" id="IPR036890">
    <property type="entry name" value="HATPase_C_sf"/>
</dbReference>
<dbReference type="Proteomes" id="UP000279275">
    <property type="component" value="Unassembled WGS sequence"/>
</dbReference>
<evidence type="ECO:0000256" key="2">
    <source>
        <dbReference type="ARBA" id="ARBA00022777"/>
    </source>
</evidence>
<dbReference type="EMBL" id="RFFH01000004">
    <property type="protein sequence ID" value="RMI32941.1"/>
    <property type="molecule type" value="Genomic_DNA"/>
</dbReference>
<dbReference type="InterPro" id="IPR050482">
    <property type="entry name" value="Sensor_HK_TwoCompSys"/>
</dbReference>
<feature type="transmembrane region" description="Helical" evidence="4">
    <location>
        <begin position="104"/>
        <end position="135"/>
    </location>
</feature>
<dbReference type="GO" id="GO:0016020">
    <property type="term" value="C:membrane"/>
    <property type="evidence" value="ECO:0007669"/>
    <property type="project" value="InterPro"/>
</dbReference>
<evidence type="ECO:0000313" key="7">
    <source>
        <dbReference type="EMBL" id="RMI32941.1"/>
    </source>
</evidence>
<dbReference type="CDD" id="cd16917">
    <property type="entry name" value="HATPase_UhpB-NarQ-NarX-like"/>
    <property type="match status" value="1"/>
</dbReference>
<evidence type="ECO:0000256" key="3">
    <source>
        <dbReference type="ARBA" id="ARBA00023012"/>
    </source>
</evidence>
<evidence type="ECO:0000313" key="8">
    <source>
        <dbReference type="Proteomes" id="UP000279275"/>
    </source>
</evidence>
<evidence type="ECO:0000256" key="4">
    <source>
        <dbReference type="SAM" id="Phobius"/>
    </source>
</evidence>
<feature type="domain" description="Histidine kinase/HSP90-like ATPase" evidence="5">
    <location>
        <begin position="315"/>
        <end position="388"/>
    </location>
</feature>
<dbReference type="PANTHER" id="PTHR24421:SF63">
    <property type="entry name" value="SENSOR HISTIDINE KINASE DESK"/>
    <property type="match status" value="1"/>
</dbReference>
<evidence type="ECO:0000259" key="5">
    <source>
        <dbReference type="Pfam" id="PF02518"/>
    </source>
</evidence>
<dbReference type="PANTHER" id="PTHR24421">
    <property type="entry name" value="NITRATE/NITRITE SENSOR PROTEIN NARX-RELATED"/>
    <property type="match status" value="1"/>
</dbReference>
<dbReference type="SUPFAM" id="SSF55874">
    <property type="entry name" value="ATPase domain of HSP90 chaperone/DNA topoisomerase II/histidine kinase"/>
    <property type="match status" value="1"/>
</dbReference>
<feature type="transmembrane region" description="Helical" evidence="4">
    <location>
        <begin position="174"/>
        <end position="193"/>
    </location>
</feature>
<keyword evidence="1" id="KW-0808">Transferase</keyword>
<accession>A0A3M2L5Q2</accession>
<feature type="transmembrane region" description="Helical" evidence="4">
    <location>
        <begin position="147"/>
        <end position="168"/>
    </location>
</feature>
<gene>
    <name evidence="7" type="ORF">EBN03_13615</name>
</gene>
<dbReference type="GO" id="GO:0000155">
    <property type="term" value="F:phosphorelay sensor kinase activity"/>
    <property type="evidence" value="ECO:0007669"/>
    <property type="project" value="InterPro"/>
</dbReference>
<dbReference type="GO" id="GO:0046983">
    <property type="term" value="F:protein dimerization activity"/>
    <property type="evidence" value="ECO:0007669"/>
    <property type="project" value="InterPro"/>
</dbReference>
<dbReference type="Gene3D" id="1.20.5.1930">
    <property type="match status" value="1"/>
</dbReference>
<dbReference type="OrthoDB" id="5241784at2"/>
<feature type="transmembrane region" description="Helical" evidence="4">
    <location>
        <begin position="65"/>
        <end position="84"/>
    </location>
</feature>
<feature type="transmembrane region" description="Helical" evidence="4">
    <location>
        <begin position="36"/>
        <end position="53"/>
    </location>
</feature>
<comment type="caution">
    <text evidence="7">The sequence shown here is derived from an EMBL/GenBank/DDBJ whole genome shotgun (WGS) entry which is preliminary data.</text>
</comment>
<dbReference type="Pfam" id="PF02518">
    <property type="entry name" value="HATPase_c"/>
    <property type="match status" value="1"/>
</dbReference>
<reference evidence="7 8" key="1">
    <citation type="submission" date="2018-10" db="EMBL/GenBank/DDBJ databases">
        <title>Isolation from cow dung.</title>
        <authorList>
            <person name="Ling L."/>
        </authorList>
    </citation>
    <scope>NUCLEOTIDE SEQUENCE [LARGE SCALE GENOMIC DNA]</scope>
    <source>
        <strain evidence="7 8">NEAU-LL90</strain>
    </source>
</reference>
<keyword evidence="3" id="KW-0902">Two-component regulatory system</keyword>
<protein>
    <submittedName>
        <fullName evidence="7">Sensor histidine kinase</fullName>
    </submittedName>
</protein>
<evidence type="ECO:0000256" key="1">
    <source>
        <dbReference type="ARBA" id="ARBA00022679"/>
    </source>
</evidence>
<organism evidence="7 8">
    <name type="scientific">Nocardia stercoris</name>
    <dbReference type="NCBI Taxonomy" id="2483361"/>
    <lineage>
        <taxon>Bacteria</taxon>
        <taxon>Bacillati</taxon>
        <taxon>Actinomycetota</taxon>
        <taxon>Actinomycetes</taxon>
        <taxon>Mycobacteriales</taxon>
        <taxon>Nocardiaceae</taxon>
        <taxon>Nocardia</taxon>
    </lineage>
</organism>
<dbReference type="Pfam" id="PF07730">
    <property type="entry name" value="HisKA_3"/>
    <property type="match status" value="1"/>
</dbReference>
<feature type="domain" description="Signal transduction histidine kinase subgroup 3 dimerisation and phosphoacceptor" evidence="6">
    <location>
        <begin position="212"/>
        <end position="278"/>
    </location>
</feature>
<dbReference type="Gene3D" id="3.30.565.10">
    <property type="entry name" value="Histidine kinase-like ATPase, C-terminal domain"/>
    <property type="match status" value="1"/>
</dbReference>
<keyword evidence="4" id="KW-1133">Transmembrane helix</keyword>
<sequence>MGVTARFATATESVSGLLDRAAAAGQTPQGLVRRNWMGGMFAAMWLLYLIGPVSDVLSKGHLLRGIAGAVAVVGYGLLITVAFARFRRPDVEDHLEPPARNPVAWSLLAGMAVVVVAVMVLLGPSALPAVIYLAATAVFVMPLDESALIVIAVVLVLVIVSTVVPGWSLGGAPLFLTTVPIGIWIGRAMGLRVQRQRVLLRQQRAELAIVDERNRVARDVHDILGHSLTVITVKTELAQRLLDIDPERARAEMADVERLAREALAGVRDTVGGLREMSLTRELANARSALGAADIATELPPAVVATEHDELFGWVLREAVTNVVRHSRARTCTVEIGPNSIVITDDGVGLPTTAASGSGLTGLQARVRAAGGSLTLSTPAGGGLRLAVAMRDQR</sequence>
<dbReference type="InterPro" id="IPR011712">
    <property type="entry name" value="Sig_transdc_His_kin_sub3_dim/P"/>
</dbReference>
<proteinExistence type="predicted"/>
<name>A0A3M2L5Q2_9NOCA</name>
<dbReference type="AlphaFoldDB" id="A0A3M2L5Q2"/>
<keyword evidence="8" id="KW-1185">Reference proteome</keyword>
<keyword evidence="4" id="KW-0472">Membrane</keyword>
<evidence type="ECO:0000259" key="6">
    <source>
        <dbReference type="Pfam" id="PF07730"/>
    </source>
</evidence>